<dbReference type="Pfam" id="PF00248">
    <property type="entry name" value="Aldo_ket_red"/>
    <property type="match status" value="1"/>
</dbReference>
<dbReference type="PIRSF" id="PIRSF000097">
    <property type="entry name" value="AKR"/>
    <property type="match status" value="1"/>
</dbReference>
<dbReference type="GO" id="GO:0016616">
    <property type="term" value="F:oxidoreductase activity, acting on the CH-OH group of donors, NAD or NADP as acceptor"/>
    <property type="evidence" value="ECO:0007669"/>
    <property type="project" value="UniProtKB-ARBA"/>
</dbReference>
<dbReference type="PANTHER" id="PTHR43827">
    <property type="entry name" value="2,5-DIKETO-D-GLUCONIC ACID REDUCTASE"/>
    <property type="match status" value="1"/>
</dbReference>
<dbReference type="WBParaSite" id="sdigi.contig634.g9306.t1">
    <property type="protein sequence ID" value="sdigi.contig634.g9306.t1"/>
    <property type="gene ID" value="sdigi.contig634.g9306"/>
</dbReference>
<dbReference type="AlphaFoldDB" id="A0A915PZJ5"/>
<dbReference type="PRINTS" id="PR00069">
    <property type="entry name" value="ALDKETRDTASE"/>
</dbReference>
<dbReference type="PANTHER" id="PTHR43827:SF3">
    <property type="entry name" value="NADP-DEPENDENT OXIDOREDUCTASE DOMAIN-CONTAINING PROTEIN"/>
    <property type="match status" value="1"/>
</dbReference>
<organism evidence="8 9">
    <name type="scientific">Setaria digitata</name>
    <dbReference type="NCBI Taxonomy" id="48799"/>
    <lineage>
        <taxon>Eukaryota</taxon>
        <taxon>Metazoa</taxon>
        <taxon>Ecdysozoa</taxon>
        <taxon>Nematoda</taxon>
        <taxon>Chromadorea</taxon>
        <taxon>Rhabditida</taxon>
        <taxon>Spirurina</taxon>
        <taxon>Spiruromorpha</taxon>
        <taxon>Filarioidea</taxon>
        <taxon>Setariidae</taxon>
        <taxon>Setaria</taxon>
    </lineage>
</organism>
<dbReference type="InterPro" id="IPR020471">
    <property type="entry name" value="AKR"/>
</dbReference>
<evidence type="ECO:0000256" key="6">
    <source>
        <dbReference type="PIRSR" id="PIRSR000097-3"/>
    </source>
</evidence>
<feature type="binding site" evidence="5">
    <location>
        <position position="112"/>
    </location>
    <ligand>
        <name>substrate</name>
    </ligand>
</feature>
<evidence type="ECO:0000259" key="7">
    <source>
        <dbReference type="Pfam" id="PF00248"/>
    </source>
</evidence>
<protein>
    <submittedName>
        <fullName evidence="9">NADP-dependent oxidoreductase domain-containing protein</fullName>
    </submittedName>
</protein>
<keyword evidence="8" id="KW-1185">Reference proteome</keyword>
<dbReference type="Proteomes" id="UP000887581">
    <property type="component" value="Unplaced"/>
</dbReference>
<evidence type="ECO:0000313" key="9">
    <source>
        <dbReference type="WBParaSite" id="sdigi.contig634.g9306.t1"/>
    </source>
</evidence>
<dbReference type="SUPFAM" id="SSF51430">
    <property type="entry name" value="NAD(P)-linked oxidoreductase"/>
    <property type="match status" value="1"/>
</dbReference>
<comment type="similarity">
    <text evidence="1">Belongs to the aldo/keto reductase family.</text>
</comment>
<keyword evidence="2" id="KW-0521">NADP</keyword>
<feature type="site" description="Lowers pKa of active site Tyr" evidence="6">
    <location>
        <position position="79"/>
    </location>
</feature>
<feature type="domain" description="NADP-dependent oxidoreductase" evidence="7">
    <location>
        <begin position="16"/>
        <end position="286"/>
    </location>
</feature>
<evidence type="ECO:0000256" key="2">
    <source>
        <dbReference type="ARBA" id="ARBA00022857"/>
    </source>
</evidence>
<dbReference type="InterPro" id="IPR036812">
    <property type="entry name" value="NAD(P)_OxRdtase_dom_sf"/>
</dbReference>
<sequence length="302" mass="34614">MDENGRDYVRSHMPLIGVGTYQIKNYGTILKVLDEALRIGYRMIDTAQCYYNEQHIGRALQLLLPKYNLQRQDIFLISKLHPANHGSRKVGPSVEQTLSNMSVDYLDLFLIHWPGRNGQSIKDPSNQKIREESWYELEKLYAIGKLRAIGVSNYTITHLHQLLEKGTVLPAVNQCEFHPHYAQFDLVEFCKNFDADMPAQGIAKDTPSFQKAYSSLGTPSHMCDLKNDPKIIKIAKKYNCTIPQFLLAWSITQGISVLPRSTNEEHITENFDTLKIKVNNDDIKNVVSNQLRKYTWDPTSVI</sequence>
<accession>A0A915PZJ5</accession>
<dbReference type="InterPro" id="IPR023210">
    <property type="entry name" value="NADP_OxRdtase_dom"/>
</dbReference>
<name>A0A915PZJ5_9BILA</name>
<evidence type="ECO:0000256" key="5">
    <source>
        <dbReference type="PIRSR" id="PIRSR000097-2"/>
    </source>
</evidence>
<keyword evidence="3" id="KW-0560">Oxidoreductase</keyword>
<dbReference type="Gene3D" id="3.20.20.100">
    <property type="entry name" value="NADP-dependent oxidoreductase domain"/>
    <property type="match status" value="1"/>
</dbReference>
<evidence type="ECO:0000256" key="3">
    <source>
        <dbReference type="ARBA" id="ARBA00023002"/>
    </source>
</evidence>
<evidence type="ECO:0000256" key="1">
    <source>
        <dbReference type="ARBA" id="ARBA00007905"/>
    </source>
</evidence>
<reference evidence="9" key="1">
    <citation type="submission" date="2022-11" db="UniProtKB">
        <authorList>
            <consortium name="WormBaseParasite"/>
        </authorList>
    </citation>
    <scope>IDENTIFICATION</scope>
</reference>
<evidence type="ECO:0000313" key="8">
    <source>
        <dbReference type="Proteomes" id="UP000887581"/>
    </source>
</evidence>
<proteinExistence type="inferred from homology"/>
<evidence type="ECO:0000256" key="4">
    <source>
        <dbReference type="PIRSR" id="PIRSR000097-1"/>
    </source>
</evidence>
<feature type="active site" description="Proton donor" evidence="4">
    <location>
        <position position="50"/>
    </location>
</feature>